<dbReference type="AlphaFoldDB" id="A0A0G2JAH3"/>
<dbReference type="VEuPathDB" id="FungiDB:EMCG_08470"/>
<sequence length="290" mass="31666">MASETTPGKRKRPSSRSQRRKPGNNTATSKKKRRVSSSDKDGGLGATGIRLPRELRRALEKQNAAKEKLGDASLEDIRTETQGPPPGYVFVPKGDVYITRNCRTLSHQAKQTVYTVYNPKTQRTLGLYIPAQVHSAVTQSAARTVTARAQAVAQKDARDTSKARALLRAQFPAMPADTLETVLGHAFLKGSRRVGRSGKVESEEVKVGLAVDAHIRHVHTDYERLLEGGVERGEARERVWGSVRRVRALWEGKGEGEAEAEAEAAAAAAAKARGMKKRGDGVGRKSRVKR</sequence>
<feature type="region of interest" description="Disordered" evidence="1">
    <location>
        <begin position="1"/>
        <end position="88"/>
    </location>
</feature>
<comment type="caution">
    <text evidence="3">The sequence shown here is derived from an EMBL/GenBank/DDBJ whole genome shotgun (WGS) entry which is preliminary data.</text>
</comment>
<dbReference type="EMBL" id="LCZI01000581">
    <property type="protein sequence ID" value="KKZ65731.1"/>
    <property type="molecule type" value="Genomic_DNA"/>
</dbReference>
<evidence type="ECO:0000259" key="2">
    <source>
        <dbReference type="Pfam" id="PF10056"/>
    </source>
</evidence>
<dbReference type="Pfam" id="PF10056">
    <property type="entry name" value="DUF2293"/>
    <property type="match status" value="1"/>
</dbReference>
<dbReference type="PANTHER" id="PTHR38113">
    <property type="match status" value="1"/>
</dbReference>
<reference evidence="4" key="1">
    <citation type="journal article" date="2015" name="PLoS Genet.">
        <title>The dynamic genome and transcriptome of the human fungal pathogen Blastomyces and close relative Emmonsia.</title>
        <authorList>
            <person name="Munoz J.F."/>
            <person name="Gauthier G.M."/>
            <person name="Desjardins C.A."/>
            <person name="Gallo J.E."/>
            <person name="Holder J."/>
            <person name="Sullivan T.D."/>
            <person name="Marty A.J."/>
            <person name="Carmen J.C."/>
            <person name="Chen Z."/>
            <person name="Ding L."/>
            <person name="Gujja S."/>
            <person name="Magrini V."/>
            <person name="Misas E."/>
            <person name="Mitreva M."/>
            <person name="Priest M."/>
            <person name="Saif S."/>
            <person name="Whiston E.A."/>
            <person name="Young S."/>
            <person name="Zeng Q."/>
            <person name="Goldman W.E."/>
            <person name="Mardis E.R."/>
            <person name="Taylor J.W."/>
            <person name="McEwen J.G."/>
            <person name="Clay O.K."/>
            <person name="Klein B.S."/>
            <person name="Cuomo C.A."/>
        </authorList>
    </citation>
    <scope>NUCLEOTIDE SEQUENCE [LARGE SCALE GENOMIC DNA]</scope>
    <source>
        <strain evidence="4">UAMH 3008</strain>
    </source>
</reference>
<dbReference type="PANTHER" id="PTHR38113:SF2">
    <property type="entry name" value="DUF2293 DOMAIN-CONTAINING PROTEIN"/>
    <property type="match status" value="1"/>
</dbReference>
<feature type="compositionally biased region" description="Basic residues" evidence="1">
    <location>
        <begin position="8"/>
        <end position="22"/>
    </location>
</feature>
<feature type="region of interest" description="Disordered" evidence="1">
    <location>
        <begin position="268"/>
        <end position="290"/>
    </location>
</feature>
<accession>A0A0G2JAH3</accession>
<feature type="domain" description="DUF2293" evidence="2">
    <location>
        <begin position="167"/>
        <end position="250"/>
    </location>
</feature>
<protein>
    <recommendedName>
        <fullName evidence="2">DUF2293 domain-containing protein</fullName>
    </recommendedName>
</protein>
<dbReference type="Proteomes" id="UP000034164">
    <property type="component" value="Unassembled WGS sequence"/>
</dbReference>
<dbReference type="InterPro" id="IPR018744">
    <property type="entry name" value="DUF2293"/>
</dbReference>
<name>A0A0G2JAH3_9EURO</name>
<evidence type="ECO:0000313" key="4">
    <source>
        <dbReference type="Proteomes" id="UP000034164"/>
    </source>
</evidence>
<dbReference type="OrthoDB" id="5381833at2759"/>
<proteinExistence type="predicted"/>
<feature type="compositionally biased region" description="Basic and acidic residues" evidence="1">
    <location>
        <begin position="51"/>
        <end position="79"/>
    </location>
</feature>
<gene>
    <name evidence="3" type="ORF">EMCG_08470</name>
</gene>
<evidence type="ECO:0000256" key="1">
    <source>
        <dbReference type="SAM" id="MobiDB-lite"/>
    </source>
</evidence>
<evidence type="ECO:0000313" key="3">
    <source>
        <dbReference type="EMBL" id="KKZ65731.1"/>
    </source>
</evidence>
<organism evidence="3 4">
    <name type="scientific">[Emmonsia] crescens</name>
    <dbReference type="NCBI Taxonomy" id="73230"/>
    <lineage>
        <taxon>Eukaryota</taxon>
        <taxon>Fungi</taxon>
        <taxon>Dikarya</taxon>
        <taxon>Ascomycota</taxon>
        <taxon>Pezizomycotina</taxon>
        <taxon>Eurotiomycetes</taxon>
        <taxon>Eurotiomycetidae</taxon>
        <taxon>Onygenales</taxon>
        <taxon>Ajellomycetaceae</taxon>
        <taxon>Emergomyces</taxon>
    </lineage>
</organism>